<evidence type="ECO:0000313" key="2">
    <source>
        <dbReference type="EMBL" id="RMB85594.1"/>
    </source>
</evidence>
<feature type="compositionally biased region" description="Polar residues" evidence="1">
    <location>
        <begin position="297"/>
        <end position="309"/>
    </location>
</feature>
<dbReference type="RefSeq" id="WP_121889416.1">
    <property type="nucleotide sequence ID" value="NZ_PENI01000006.1"/>
</dbReference>
<evidence type="ECO:0000313" key="3">
    <source>
        <dbReference type="Proteomes" id="UP000270471"/>
    </source>
</evidence>
<organism evidence="2 3">
    <name type="scientific">Streptomyces shenzhenensis</name>
    <dbReference type="NCBI Taxonomy" id="943815"/>
    <lineage>
        <taxon>Bacteria</taxon>
        <taxon>Bacillati</taxon>
        <taxon>Actinomycetota</taxon>
        <taxon>Actinomycetes</taxon>
        <taxon>Kitasatosporales</taxon>
        <taxon>Streptomycetaceae</taxon>
        <taxon>Streptomyces</taxon>
    </lineage>
</organism>
<dbReference type="EMBL" id="PENI01000006">
    <property type="protein sequence ID" value="RMB85594.1"/>
    <property type="molecule type" value="Genomic_DNA"/>
</dbReference>
<dbReference type="AlphaFoldDB" id="A0A3M0I9V3"/>
<proteinExistence type="predicted"/>
<protein>
    <submittedName>
        <fullName evidence="2">Uncharacterized protein</fullName>
    </submittedName>
</protein>
<gene>
    <name evidence="2" type="ORF">CTZ28_12440</name>
</gene>
<dbReference type="OrthoDB" id="2936921at2"/>
<feature type="region of interest" description="Disordered" evidence="1">
    <location>
        <begin position="268"/>
        <end position="309"/>
    </location>
</feature>
<sequence length="309" mass="34482">MNYPVAEQQFAAPAAPAPTFVGQGTAVEQSRAVAEVQAAVIVARQFPRVEALAIMKMQTAFAQHNLAVRSFFRFNRGTSRVSGETIQFAKELARCWTNIHYGVHELRRDDAAGESEMQAWAWDLETNERASTTFIVPHSRWTKTDGSTRLEDPRDVYENNSNNGARRLREMIFSVLPDWFREQAKSIAQHTVDNGQGDTPVAQRAAEAIAAFEGIGVTVEQLEENRAGRPSGKWTNLDLGQLHIIFESIRRGEATIEEEFPQQRVTFGEIRQQHEEQAGQQQAPREEQAPAEGARPWSSTRHPGSGASA</sequence>
<reference evidence="2 3" key="1">
    <citation type="submission" date="2017-11" db="EMBL/GenBank/DDBJ databases">
        <title>Draft genome of actinobacteria isolated from guarana (Paullinia cupana (Mart.) Ducke.</title>
        <authorList>
            <person name="Siqueira K.A."/>
            <person name="Liotti R.G."/>
            <person name="Mendes T.A.O."/>
            <person name="Soares M.A."/>
        </authorList>
    </citation>
    <scope>NUCLEOTIDE SEQUENCE [LARGE SCALE GENOMIC DNA]</scope>
    <source>
        <strain evidence="2 3">193</strain>
    </source>
</reference>
<comment type="caution">
    <text evidence="2">The sequence shown here is derived from an EMBL/GenBank/DDBJ whole genome shotgun (WGS) entry which is preliminary data.</text>
</comment>
<dbReference type="Proteomes" id="UP000270471">
    <property type="component" value="Unassembled WGS sequence"/>
</dbReference>
<evidence type="ECO:0000256" key="1">
    <source>
        <dbReference type="SAM" id="MobiDB-lite"/>
    </source>
</evidence>
<accession>A0A3M0I9V3</accession>
<name>A0A3M0I9V3_9ACTN</name>
<keyword evidence="3" id="KW-1185">Reference proteome</keyword>